<evidence type="ECO:0000256" key="1">
    <source>
        <dbReference type="ARBA" id="ARBA00022737"/>
    </source>
</evidence>
<dbReference type="GO" id="GO:0006952">
    <property type="term" value="P:defense response"/>
    <property type="evidence" value="ECO:0007669"/>
    <property type="project" value="InterPro"/>
</dbReference>
<proteinExistence type="predicted"/>
<protein>
    <recommendedName>
        <fullName evidence="2">Disease resistance R13L4/SHOC-2-like LRR domain-containing protein</fullName>
    </recommendedName>
</protein>
<feature type="domain" description="Disease resistance R13L4/SHOC-2-like LRR" evidence="2">
    <location>
        <begin position="243"/>
        <end position="385"/>
    </location>
</feature>
<dbReference type="InterPro" id="IPR044974">
    <property type="entry name" value="Disease_R_plants"/>
</dbReference>
<dbReference type="SUPFAM" id="SSF52047">
    <property type="entry name" value="RNI-like"/>
    <property type="match status" value="1"/>
</dbReference>
<accession>Q7G3B1</accession>
<dbReference type="EMBL" id="AC096691">
    <property type="protein sequence ID" value="AAN08655.1"/>
    <property type="molecule type" value="Genomic_DNA"/>
</dbReference>
<organism evidence="3 4">
    <name type="scientific">Oryza sativa subsp. japonica</name>
    <name type="common">Rice</name>
    <dbReference type="NCBI Taxonomy" id="39947"/>
    <lineage>
        <taxon>Eukaryota</taxon>
        <taxon>Viridiplantae</taxon>
        <taxon>Streptophyta</taxon>
        <taxon>Embryophyta</taxon>
        <taxon>Tracheophyta</taxon>
        <taxon>Spermatophyta</taxon>
        <taxon>Magnoliopsida</taxon>
        <taxon>Liliopsida</taxon>
        <taxon>Poales</taxon>
        <taxon>Poaceae</taxon>
        <taxon>BOP clade</taxon>
        <taxon>Oryzoideae</taxon>
        <taxon>Oryzeae</taxon>
        <taxon>Oryzinae</taxon>
        <taxon>Oryza</taxon>
        <taxon>Oryza sativa</taxon>
    </lineage>
</organism>
<dbReference type="PANTHER" id="PTHR23155:SF1227">
    <property type="entry name" value="OS11G0462500 PROTEIN"/>
    <property type="match status" value="1"/>
</dbReference>
<dbReference type="Pfam" id="PF23598">
    <property type="entry name" value="LRR_14"/>
    <property type="match status" value="1"/>
</dbReference>
<reference evidence="4" key="2">
    <citation type="journal article" date="2008" name="Nucleic Acids Res.">
        <title>The rice annotation project database (RAP-DB): 2008 update.</title>
        <authorList>
            <consortium name="The rice annotation project (RAP)"/>
        </authorList>
    </citation>
    <scope>GENOME REANNOTATION</scope>
    <source>
        <strain evidence="4">cv. Nipponbare</strain>
    </source>
</reference>
<dbReference type="InterPro" id="IPR032675">
    <property type="entry name" value="LRR_dom_sf"/>
</dbReference>
<dbReference type="PANTHER" id="PTHR23155">
    <property type="entry name" value="DISEASE RESISTANCE PROTEIN RP"/>
    <property type="match status" value="1"/>
</dbReference>
<dbReference type="InterPro" id="IPR055414">
    <property type="entry name" value="LRR_R13L4/SHOC2-like"/>
</dbReference>
<sequence>MGGIYPFRAQGVGLPRPLLAVTTWPPSCDRYVTGRITDGMVASHARPSRMSGGMRQVVLTVHVGNPLEYKRRSISSEEGVRKTEDCNEEPAGMPPCMIRSRRCTRAMLIVEKGDDEEIQQLMVVRGIINNSSKIFRVVKFCCKAIRVLNRAFEMYFVVIDDMSAERWCDIEPAFPVDDGISITIVVTTNIQSIDNACSTADGYVYKMGNSTLNIRKICSSKVLLLRIVHQTWREAQNNFGRNSMEYKLLQVLDLEECDGFMDGYLDSICKLLLLKYVSIGGAVTTLPKTIAGLKLLETLDFRRNKVEVVIISVEVLVLPKLIHLFGKFELPGSVSNKIQKKIEPGKSNLQILAGFIAANNHGFVKLMCHMKNLRKVNIWCKSITKGNKLNSLSIAIEKFIENSNDPNDARTLSVDFSQCSEDILQISI</sequence>
<reference evidence="4" key="1">
    <citation type="journal article" date="2005" name="Nature">
        <title>The map-based sequence of the rice genome.</title>
        <authorList>
            <consortium name="International rice genome sequencing project (IRGSP)"/>
            <person name="Matsumoto T."/>
            <person name="Wu J."/>
            <person name="Kanamori H."/>
            <person name="Katayose Y."/>
            <person name="Fujisawa M."/>
            <person name="Namiki N."/>
            <person name="Mizuno H."/>
            <person name="Yamamoto K."/>
            <person name="Antonio B.A."/>
            <person name="Baba T."/>
            <person name="Sakata K."/>
            <person name="Nagamura Y."/>
            <person name="Aoki H."/>
            <person name="Arikawa K."/>
            <person name="Arita K."/>
            <person name="Bito T."/>
            <person name="Chiden Y."/>
            <person name="Fujitsuka N."/>
            <person name="Fukunaka R."/>
            <person name="Hamada M."/>
            <person name="Harada C."/>
            <person name="Hayashi A."/>
            <person name="Hijishita S."/>
            <person name="Honda M."/>
            <person name="Hosokawa S."/>
            <person name="Ichikawa Y."/>
            <person name="Idonuma A."/>
            <person name="Iijima M."/>
            <person name="Ikeda M."/>
            <person name="Ikeno M."/>
            <person name="Ito K."/>
            <person name="Ito S."/>
            <person name="Ito T."/>
            <person name="Ito Y."/>
            <person name="Ito Y."/>
            <person name="Iwabuchi A."/>
            <person name="Kamiya K."/>
            <person name="Karasawa W."/>
            <person name="Kurita K."/>
            <person name="Katagiri S."/>
            <person name="Kikuta A."/>
            <person name="Kobayashi H."/>
            <person name="Kobayashi N."/>
            <person name="Machita K."/>
            <person name="Maehara T."/>
            <person name="Masukawa M."/>
            <person name="Mizubayashi T."/>
            <person name="Mukai Y."/>
            <person name="Nagasaki H."/>
            <person name="Nagata Y."/>
            <person name="Naito S."/>
            <person name="Nakashima M."/>
            <person name="Nakama Y."/>
            <person name="Nakamichi Y."/>
            <person name="Nakamura M."/>
            <person name="Meguro A."/>
            <person name="Negishi M."/>
            <person name="Ohta I."/>
            <person name="Ohta T."/>
            <person name="Okamoto M."/>
            <person name="Ono N."/>
            <person name="Saji S."/>
            <person name="Sakaguchi M."/>
            <person name="Sakai K."/>
            <person name="Shibata M."/>
            <person name="Shimokawa T."/>
            <person name="Song J."/>
            <person name="Takazaki Y."/>
            <person name="Terasawa K."/>
            <person name="Tsugane M."/>
            <person name="Tsuji K."/>
            <person name="Ueda S."/>
            <person name="Waki K."/>
            <person name="Yamagata H."/>
            <person name="Yamamoto M."/>
            <person name="Yamamoto S."/>
            <person name="Yamane H."/>
            <person name="Yoshiki S."/>
            <person name="Yoshihara R."/>
            <person name="Yukawa K."/>
            <person name="Zhong H."/>
            <person name="Yano M."/>
            <person name="Yuan Q."/>
            <person name="Ouyang S."/>
            <person name="Liu J."/>
            <person name="Jones K.M."/>
            <person name="Gansberger K."/>
            <person name="Moffat K."/>
            <person name="Hill J."/>
            <person name="Bera J."/>
            <person name="Fadrosh D."/>
            <person name="Jin S."/>
            <person name="Johri S."/>
            <person name="Kim M."/>
            <person name="Overton L."/>
            <person name="Reardon M."/>
            <person name="Tsitrin T."/>
            <person name="Vuong H."/>
            <person name="Weaver B."/>
            <person name="Ciecko A."/>
            <person name="Tallon L."/>
            <person name="Jackson J."/>
            <person name="Pai G."/>
            <person name="Aken S.V."/>
            <person name="Utterback T."/>
            <person name="Reidmuller S."/>
            <person name="Feldblyum T."/>
            <person name="Hsiao J."/>
            <person name="Zismann V."/>
            <person name="Iobst S."/>
            <person name="de Vazeille A.R."/>
            <person name="Buell C.R."/>
            <person name="Ying K."/>
            <person name="Li Y."/>
            <person name="Lu T."/>
            <person name="Huang Y."/>
            <person name="Zhao Q."/>
            <person name="Feng Q."/>
            <person name="Zhang L."/>
            <person name="Zhu J."/>
            <person name="Weng Q."/>
            <person name="Mu J."/>
            <person name="Lu Y."/>
            <person name="Fan D."/>
            <person name="Liu Y."/>
            <person name="Guan J."/>
            <person name="Zhang Y."/>
            <person name="Yu S."/>
            <person name="Liu X."/>
            <person name="Zhang Y."/>
            <person name="Hong G."/>
            <person name="Han B."/>
            <person name="Choisne N."/>
            <person name="Demange N."/>
            <person name="Orjeda G."/>
            <person name="Samain S."/>
            <person name="Cattolico L."/>
            <person name="Pelletier E."/>
            <person name="Couloux A."/>
            <person name="Segurens B."/>
            <person name="Wincker P."/>
            <person name="D'Hont A."/>
            <person name="Scarpelli C."/>
            <person name="Weissenbach J."/>
            <person name="Salanoubat M."/>
            <person name="Quetier F."/>
            <person name="Yu Y."/>
            <person name="Kim H.R."/>
            <person name="Rambo T."/>
            <person name="Currie J."/>
            <person name="Collura K."/>
            <person name="Luo M."/>
            <person name="Yang T."/>
            <person name="Ammiraju J.S.S."/>
            <person name="Engler F."/>
            <person name="Soderlund C."/>
            <person name="Wing R.A."/>
            <person name="Palmer L.E."/>
            <person name="de la Bastide M."/>
            <person name="Spiegel L."/>
            <person name="Nascimento L."/>
            <person name="Zutavern T."/>
            <person name="O'Shaughnessy A."/>
            <person name="Dike S."/>
            <person name="Dedhia N."/>
            <person name="Preston R."/>
            <person name="Balija V."/>
            <person name="McCombie W.R."/>
            <person name="Chow T."/>
            <person name="Chen H."/>
            <person name="Chung M."/>
            <person name="Chen C."/>
            <person name="Shaw J."/>
            <person name="Wu H."/>
            <person name="Hsiao K."/>
            <person name="Chao Y."/>
            <person name="Chu M."/>
            <person name="Cheng C."/>
            <person name="Hour A."/>
            <person name="Lee P."/>
            <person name="Lin S."/>
            <person name="Lin Y."/>
            <person name="Liou J."/>
            <person name="Liu S."/>
            <person name="Hsing Y."/>
            <person name="Raghuvanshi S."/>
            <person name="Mohanty A."/>
            <person name="Bharti A.K."/>
            <person name="Gaur A."/>
            <person name="Gupta V."/>
            <person name="Kumar D."/>
            <person name="Ravi V."/>
            <person name="Vij S."/>
            <person name="Kapur A."/>
            <person name="Khurana P."/>
            <person name="Khurana P."/>
            <person name="Khurana J.P."/>
            <person name="Tyagi A.K."/>
            <person name="Gaikwad K."/>
            <person name="Singh A."/>
            <person name="Dalal V."/>
            <person name="Srivastava S."/>
            <person name="Dixit A."/>
            <person name="Pal A.K."/>
            <person name="Ghazi I.A."/>
            <person name="Yadav M."/>
            <person name="Pandit A."/>
            <person name="Bhargava A."/>
            <person name="Sureshbabu K."/>
            <person name="Batra K."/>
            <person name="Sharma T.R."/>
            <person name="Mohapatra T."/>
            <person name="Singh N.K."/>
            <person name="Messing J."/>
            <person name="Nelson A.B."/>
            <person name="Fuks G."/>
            <person name="Kavchok S."/>
            <person name="Keizer G."/>
            <person name="Linton E."/>
            <person name="Llaca V."/>
            <person name="Song R."/>
            <person name="Tanyolac B."/>
            <person name="Young S."/>
            <person name="Ho-Il K."/>
            <person name="Hahn J.H."/>
            <person name="Sangsakoo G."/>
            <person name="Vanavichit A."/>
            <person name="de Mattos Luiz.A.T."/>
            <person name="Zimmer P.D."/>
            <person name="Malone G."/>
            <person name="Dellagostin O."/>
            <person name="de Oliveira A.C."/>
            <person name="Bevan M."/>
            <person name="Bancroft I."/>
            <person name="Minx P."/>
            <person name="Cordum H."/>
            <person name="Wilson R."/>
            <person name="Cheng Z."/>
            <person name="Jin W."/>
            <person name="Jiang J."/>
            <person name="Leong S.A."/>
            <person name="Iwama H."/>
            <person name="Gojobori T."/>
            <person name="Itoh T."/>
            <person name="Niimura Y."/>
            <person name="Fujii Y."/>
            <person name="Habara T."/>
            <person name="Sakai H."/>
            <person name="Sato Y."/>
            <person name="Wilson G."/>
            <person name="Kumar K."/>
            <person name="McCouch S."/>
            <person name="Juretic N."/>
            <person name="Hoen D."/>
            <person name="Wright S."/>
            <person name="Bruskiewich R."/>
            <person name="Bureau T."/>
            <person name="Miyao A."/>
            <person name="Hirochika H."/>
            <person name="Nishikawa T."/>
            <person name="Kadowaki K."/>
            <person name="Sugiura M."/>
            <person name="Burr B."/>
            <person name="Sasaki T."/>
        </authorList>
    </citation>
    <scope>NUCLEOTIDE SEQUENCE [LARGE SCALE GENOMIC DNA]</scope>
    <source>
        <strain evidence="4">cv. Nipponbare</strain>
    </source>
</reference>
<dbReference type="AlphaFoldDB" id="Q7G3B1"/>
<gene>
    <name evidence="3" type="primary">OSJNBa0083M08.4</name>
</gene>
<evidence type="ECO:0000259" key="2">
    <source>
        <dbReference type="Pfam" id="PF23598"/>
    </source>
</evidence>
<evidence type="ECO:0000313" key="4">
    <source>
        <dbReference type="Proteomes" id="UP000000763"/>
    </source>
</evidence>
<name>Q7G3B1_ORYSJ</name>
<keyword evidence="1" id="KW-0677">Repeat</keyword>
<dbReference type="Proteomes" id="UP000000763">
    <property type="component" value="Chromosome 10"/>
</dbReference>
<dbReference type="Gene3D" id="3.80.10.10">
    <property type="entry name" value="Ribonuclease Inhibitor"/>
    <property type="match status" value="1"/>
</dbReference>
<evidence type="ECO:0000313" key="3">
    <source>
        <dbReference type="EMBL" id="AAN08655.1"/>
    </source>
</evidence>